<dbReference type="InterPro" id="IPR043749">
    <property type="entry name" value="DUF5694"/>
</dbReference>
<dbReference type="EMBL" id="WELI01000011">
    <property type="protein sequence ID" value="KAB7727255.1"/>
    <property type="molecule type" value="Genomic_DNA"/>
</dbReference>
<protein>
    <recommendedName>
        <fullName evidence="4">TraB/GumN family protein</fullName>
    </recommendedName>
</protein>
<keyword evidence="3" id="KW-1185">Reference proteome</keyword>
<feature type="chain" id="PRO_5029600867" description="TraB/GumN family protein" evidence="1">
    <location>
        <begin position="25"/>
        <end position="289"/>
    </location>
</feature>
<dbReference type="Pfam" id="PF18950">
    <property type="entry name" value="DUF5694"/>
    <property type="match status" value="1"/>
</dbReference>
<feature type="signal peptide" evidence="1">
    <location>
        <begin position="1"/>
        <end position="24"/>
    </location>
</feature>
<sequence length="289" mass="33070">MTHLLGKVALVFLFLSSRTPVALAQEAPSAQVMIVGFDHLNQLYNNQPQSDVYSTKKQAELTKLNNCLMEYAPDMILVEVDPSEQSRIDSLYQLFSTDKLSLSEIKEGRSETFQVGFVLAKRLKHKRVYCADHYEATAQSLLAEGENIEVFRQGLQQLQGLARPLKKQVQQDSVSVYDYITRLNQPDLISFTHRLFYNLPAAVVDGEFSKTATNTVDVSKVDKRYIGAEYISLFYNRNLKIYSNALRYQRQYQGKRLLLMFGVTHVGVLQELYRVNPAYELVSPLSYCR</sequence>
<dbReference type="RefSeq" id="WP_152126334.1">
    <property type="nucleotide sequence ID" value="NZ_WELI01000011.1"/>
</dbReference>
<evidence type="ECO:0008006" key="4">
    <source>
        <dbReference type="Google" id="ProtNLM"/>
    </source>
</evidence>
<accession>A0A7J5TTP7</accession>
<dbReference type="Proteomes" id="UP000488299">
    <property type="component" value="Unassembled WGS sequence"/>
</dbReference>
<reference evidence="2 3" key="1">
    <citation type="submission" date="2019-10" db="EMBL/GenBank/DDBJ databases">
        <title>Rudanella paleaurantiibacter sp. nov., isolated from sludge.</title>
        <authorList>
            <person name="Xu S.Q."/>
        </authorList>
    </citation>
    <scope>NUCLEOTIDE SEQUENCE [LARGE SCALE GENOMIC DNA]</scope>
    <source>
        <strain evidence="2 3">HX-22-17</strain>
    </source>
</reference>
<gene>
    <name evidence="2" type="ORF">F5984_21740</name>
</gene>
<organism evidence="2 3">
    <name type="scientific">Rudanella paleaurantiibacter</name>
    <dbReference type="NCBI Taxonomy" id="2614655"/>
    <lineage>
        <taxon>Bacteria</taxon>
        <taxon>Pseudomonadati</taxon>
        <taxon>Bacteroidota</taxon>
        <taxon>Cytophagia</taxon>
        <taxon>Cytophagales</taxon>
        <taxon>Cytophagaceae</taxon>
        <taxon>Rudanella</taxon>
    </lineage>
</organism>
<proteinExistence type="predicted"/>
<evidence type="ECO:0000313" key="2">
    <source>
        <dbReference type="EMBL" id="KAB7727255.1"/>
    </source>
</evidence>
<evidence type="ECO:0000313" key="3">
    <source>
        <dbReference type="Proteomes" id="UP000488299"/>
    </source>
</evidence>
<dbReference type="AlphaFoldDB" id="A0A7J5TTP7"/>
<keyword evidence="1" id="KW-0732">Signal</keyword>
<name>A0A7J5TTP7_9BACT</name>
<comment type="caution">
    <text evidence="2">The sequence shown here is derived from an EMBL/GenBank/DDBJ whole genome shotgun (WGS) entry which is preliminary data.</text>
</comment>
<evidence type="ECO:0000256" key="1">
    <source>
        <dbReference type="SAM" id="SignalP"/>
    </source>
</evidence>